<reference evidence="4" key="2">
    <citation type="submission" date="2017-06" db="EMBL/GenBank/DDBJ databases">
        <title>Capnocytophaga spp. assemblies.</title>
        <authorList>
            <person name="Gulvik C.A."/>
        </authorList>
    </citation>
    <scope>NUCLEOTIDE SEQUENCE [LARGE SCALE GENOMIC DNA]</scope>
    <source>
        <strain evidence="4">H6253</strain>
    </source>
</reference>
<proteinExistence type="predicted"/>
<accession>A0A250FDD7</accession>
<name>A0A250FDD7_9FLAO</name>
<dbReference type="RefSeq" id="WP_095914068.1">
    <property type="nucleotide sequence ID" value="NZ_CALIIH010000006.1"/>
</dbReference>
<dbReference type="Proteomes" id="UP000243985">
    <property type="component" value="Unassembled WGS sequence"/>
</dbReference>
<evidence type="ECO:0000313" key="2">
    <source>
        <dbReference type="EMBL" id="ATA82006.1"/>
    </source>
</evidence>
<evidence type="ECO:0000313" key="5">
    <source>
        <dbReference type="Proteomes" id="UP000243985"/>
    </source>
</evidence>
<evidence type="ECO:0000313" key="3">
    <source>
        <dbReference type="EMBL" id="PTX03704.1"/>
    </source>
</evidence>
<gene>
    <name evidence="3" type="ORF">C8P65_11331</name>
    <name evidence="2" type="ORF">CGC53_06405</name>
</gene>
<dbReference type="Pfam" id="PF05016">
    <property type="entry name" value="ParE_toxin"/>
    <property type="match status" value="1"/>
</dbReference>
<dbReference type="Proteomes" id="UP000217276">
    <property type="component" value="Chromosome"/>
</dbReference>
<sequence>MASDTFKISKKAEENLLKILDYYTDIDETLAKRFFEEISKCFEYIRDNPYLFAKRYKEIRVCFTKVFPYGIFYIVRITPKRKITAITIINILHTSRRVRYKE</sequence>
<dbReference type="AlphaFoldDB" id="A0A250FDD7"/>
<dbReference type="EMBL" id="QBKG01000013">
    <property type="protein sequence ID" value="PTX03704.1"/>
    <property type="molecule type" value="Genomic_DNA"/>
</dbReference>
<keyword evidence="1" id="KW-1277">Toxin-antitoxin system</keyword>
<dbReference type="InterPro" id="IPR035093">
    <property type="entry name" value="RelE/ParE_toxin_dom_sf"/>
</dbReference>
<reference evidence="3 5" key="3">
    <citation type="submission" date="2018-04" db="EMBL/GenBank/DDBJ databases">
        <title>Genomic Encyclopedia of Archaeal and Bacterial Type Strains, Phase II (KMG-II): from individual species to whole genera.</title>
        <authorList>
            <person name="Goeker M."/>
        </authorList>
    </citation>
    <scope>NUCLEOTIDE SEQUENCE [LARGE SCALE GENOMIC DNA]</scope>
    <source>
        <strain evidence="3 5">DSM 22902</strain>
    </source>
</reference>
<dbReference type="GeneID" id="84581261"/>
<dbReference type="Gene3D" id="3.30.2310.20">
    <property type="entry name" value="RelE-like"/>
    <property type="match status" value="1"/>
</dbReference>
<protein>
    <submittedName>
        <fullName evidence="2">Addiction module toxin RelE</fullName>
    </submittedName>
    <submittedName>
        <fullName evidence="3">Plasmid stabilization system protein ParE</fullName>
    </submittedName>
</protein>
<keyword evidence="4" id="KW-1185">Reference proteome</keyword>
<dbReference type="KEGG" id="clk:CGC53_06405"/>
<reference evidence="2" key="1">
    <citation type="journal article" date="2017" name="Genome Announc.">
        <title>Twelve Complete Reference Genomes of Clinical Isolates in the Capnocytophaga Genus.</title>
        <authorList>
            <person name="Villarma A."/>
            <person name="Gulvik C.A."/>
            <person name="Rowe L.A."/>
            <person name="Sheth M."/>
            <person name="Juieng P."/>
            <person name="Nicholson A.C."/>
            <person name="Loparev V.N."/>
            <person name="McQuiston J.R."/>
        </authorList>
    </citation>
    <scope>NUCLEOTIDE SEQUENCE</scope>
    <source>
        <strain evidence="2">H6253</strain>
    </source>
</reference>
<evidence type="ECO:0000256" key="1">
    <source>
        <dbReference type="ARBA" id="ARBA00022649"/>
    </source>
</evidence>
<dbReference type="EMBL" id="CP022384">
    <property type="protein sequence ID" value="ATA82006.1"/>
    <property type="molecule type" value="Genomic_DNA"/>
</dbReference>
<organism evidence="2 4">
    <name type="scientific">Capnocytophaga leadbetteri</name>
    <dbReference type="NCBI Taxonomy" id="327575"/>
    <lineage>
        <taxon>Bacteria</taxon>
        <taxon>Pseudomonadati</taxon>
        <taxon>Bacteroidota</taxon>
        <taxon>Flavobacteriia</taxon>
        <taxon>Flavobacteriales</taxon>
        <taxon>Flavobacteriaceae</taxon>
        <taxon>Capnocytophaga</taxon>
    </lineage>
</organism>
<dbReference type="InterPro" id="IPR007712">
    <property type="entry name" value="RelE/ParE_toxin"/>
</dbReference>
<evidence type="ECO:0000313" key="4">
    <source>
        <dbReference type="Proteomes" id="UP000217276"/>
    </source>
</evidence>